<organism evidence="2 3">
    <name type="scientific">Shewanella japonica</name>
    <dbReference type="NCBI Taxonomy" id="93973"/>
    <lineage>
        <taxon>Bacteria</taxon>
        <taxon>Pseudomonadati</taxon>
        <taxon>Pseudomonadota</taxon>
        <taxon>Gammaproteobacteria</taxon>
        <taxon>Alteromonadales</taxon>
        <taxon>Shewanellaceae</taxon>
        <taxon>Shewanella</taxon>
    </lineage>
</organism>
<dbReference type="EMBL" id="CP020472">
    <property type="protein sequence ID" value="ARD22882.1"/>
    <property type="molecule type" value="Genomic_DNA"/>
</dbReference>
<feature type="signal peptide" evidence="1">
    <location>
        <begin position="1"/>
        <end position="36"/>
    </location>
</feature>
<gene>
    <name evidence="2" type="ORF">SJ2017_2593</name>
</gene>
<dbReference type="RefSeq" id="WP_167692924.1">
    <property type="nucleotide sequence ID" value="NZ_CP020472.1"/>
</dbReference>
<keyword evidence="1" id="KW-0732">Signal</keyword>
<evidence type="ECO:0008006" key="4">
    <source>
        <dbReference type="Google" id="ProtNLM"/>
    </source>
</evidence>
<evidence type="ECO:0000313" key="3">
    <source>
        <dbReference type="Proteomes" id="UP000191820"/>
    </source>
</evidence>
<name>A0ABN4YI46_9GAMM</name>
<evidence type="ECO:0000313" key="2">
    <source>
        <dbReference type="EMBL" id="ARD22882.1"/>
    </source>
</evidence>
<dbReference type="Proteomes" id="UP000191820">
    <property type="component" value="Chromosome"/>
</dbReference>
<accession>A0ABN4YI46</accession>
<reference evidence="2 3" key="1">
    <citation type="submission" date="2017-03" db="EMBL/GenBank/DDBJ databases">
        <title>Genome sequencing of Shewanella japonica KCTC 22435.</title>
        <authorList>
            <person name="Kim K.M."/>
        </authorList>
    </citation>
    <scope>NUCLEOTIDE SEQUENCE [LARGE SCALE GENOMIC DNA]</scope>
    <source>
        <strain evidence="2 3">KCTC 22435</strain>
    </source>
</reference>
<keyword evidence="3" id="KW-1185">Reference proteome</keyword>
<sequence>MVFTKLKSTCSDTSRSVAKAFAALFIGLSVCVTCYAADSNNPDVNHYAFANYIGSGIYRASGQNAAVVNIPFAFDIEESEDHVLTLRLPISLGFFDYSFSDLPEGELPDNVGTMTITPGIEYKWFYDEQLTLESYLDLGYGHNFSNSSNVGIFSTGISALYEVADPKYTPIWVNRVYYAGYKSSINDSSESYSVLQTGLDFGVGQHWDWGEYTVEPRLFVAGRWYFNKLKFITPLDDDLQTSSTYEIGATLALSKPLGWGWFSTDRFGVSYQTDGELQVWRLIFEFPM</sequence>
<protein>
    <recommendedName>
        <fullName evidence="4">Transporter</fullName>
    </recommendedName>
</protein>
<evidence type="ECO:0000256" key="1">
    <source>
        <dbReference type="SAM" id="SignalP"/>
    </source>
</evidence>
<feature type="chain" id="PRO_5045115730" description="Transporter" evidence="1">
    <location>
        <begin position="37"/>
        <end position="288"/>
    </location>
</feature>
<proteinExistence type="predicted"/>